<evidence type="ECO:0000256" key="1">
    <source>
        <dbReference type="SAM" id="MobiDB-lite"/>
    </source>
</evidence>
<dbReference type="Proteomes" id="UP000283210">
    <property type="component" value="Unassembled WGS sequence"/>
</dbReference>
<name>A0A437BYR2_ORYJA</name>
<keyword evidence="3" id="KW-1185">Reference proteome</keyword>
<sequence length="120" mass="12843">MKIHPFQQDADLRLPPSARCHDDHGTDLTKAGCSAVHCGRCGRLLPPSRAHAHSAGALDAGPASDAAARKRRARACVGWLSCSGREPPRVRLPDAPPAVDRNRPGCGSAVQWRPLEVSRK</sequence>
<gene>
    <name evidence="2" type="ORF">OJAV_G00235010</name>
</gene>
<proteinExistence type="predicted"/>
<organism evidence="2 3">
    <name type="scientific">Oryzias javanicus</name>
    <name type="common">Javanese ricefish</name>
    <name type="synonym">Aplocheilus javanicus</name>
    <dbReference type="NCBI Taxonomy" id="123683"/>
    <lineage>
        <taxon>Eukaryota</taxon>
        <taxon>Metazoa</taxon>
        <taxon>Chordata</taxon>
        <taxon>Craniata</taxon>
        <taxon>Vertebrata</taxon>
        <taxon>Euteleostomi</taxon>
        <taxon>Actinopterygii</taxon>
        <taxon>Neopterygii</taxon>
        <taxon>Teleostei</taxon>
        <taxon>Neoteleostei</taxon>
        <taxon>Acanthomorphata</taxon>
        <taxon>Ovalentaria</taxon>
        <taxon>Atherinomorphae</taxon>
        <taxon>Beloniformes</taxon>
        <taxon>Adrianichthyidae</taxon>
        <taxon>Oryziinae</taxon>
        <taxon>Oryzias</taxon>
    </lineage>
</organism>
<protein>
    <submittedName>
        <fullName evidence="2">Uncharacterized protein</fullName>
    </submittedName>
</protein>
<dbReference type="AlphaFoldDB" id="A0A437BYR2"/>
<dbReference type="EMBL" id="ML136660">
    <property type="protein sequence ID" value="RVE55564.1"/>
    <property type="molecule type" value="Genomic_DNA"/>
</dbReference>
<reference evidence="2 3" key="2">
    <citation type="submission" date="2019-01" db="EMBL/GenBank/DDBJ databases">
        <title>A chromosome length genome reference of the Java medaka (oryzias javanicus).</title>
        <authorList>
            <person name="Herpin A."/>
            <person name="Takehana Y."/>
            <person name="Naruse K."/>
            <person name="Ansai S."/>
            <person name="Kawaguchi M."/>
        </authorList>
    </citation>
    <scope>NUCLEOTIDE SEQUENCE [LARGE SCALE GENOMIC DNA]</scope>
    <source>
        <strain evidence="2">RS831</strain>
        <tissue evidence="2">Whole body</tissue>
    </source>
</reference>
<feature type="region of interest" description="Disordered" evidence="1">
    <location>
        <begin position="84"/>
        <end position="120"/>
    </location>
</feature>
<reference evidence="2 3" key="1">
    <citation type="submission" date="2018-11" db="EMBL/GenBank/DDBJ databases">
        <authorList>
            <person name="Lopez-Roques C."/>
            <person name="Donnadieu C."/>
            <person name="Bouchez O."/>
            <person name="Klopp C."/>
            <person name="Cabau C."/>
            <person name="Zahm M."/>
        </authorList>
    </citation>
    <scope>NUCLEOTIDE SEQUENCE [LARGE SCALE GENOMIC DNA]</scope>
    <source>
        <strain evidence="2">RS831</strain>
        <tissue evidence="2">Whole body</tissue>
    </source>
</reference>
<evidence type="ECO:0000313" key="3">
    <source>
        <dbReference type="Proteomes" id="UP000283210"/>
    </source>
</evidence>
<evidence type="ECO:0000313" key="2">
    <source>
        <dbReference type="EMBL" id="RVE55564.1"/>
    </source>
</evidence>
<accession>A0A437BYR2</accession>